<dbReference type="Proteomes" id="UP000317238">
    <property type="component" value="Unassembled WGS sequence"/>
</dbReference>
<comment type="caution">
    <text evidence="3">The sequence shown here is derived from an EMBL/GenBank/DDBJ whole genome shotgun (WGS) entry which is preliminary data.</text>
</comment>
<evidence type="ECO:0000259" key="2">
    <source>
        <dbReference type="Pfam" id="PF13629"/>
    </source>
</evidence>
<reference evidence="3 4" key="1">
    <citation type="submission" date="2019-02" db="EMBL/GenBank/DDBJ databases">
        <title>Deep-cultivation of Planctomycetes and their phenomic and genomic characterization uncovers novel biology.</title>
        <authorList>
            <person name="Wiegand S."/>
            <person name="Jogler M."/>
            <person name="Boedeker C."/>
            <person name="Pinto D."/>
            <person name="Vollmers J."/>
            <person name="Rivas-Marin E."/>
            <person name="Kohn T."/>
            <person name="Peeters S.H."/>
            <person name="Heuer A."/>
            <person name="Rast P."/>
            <person name="Oberbeckmann S."/>
            <person name="Bunk B."/>
            <person name="Jeske O."/>
            <person name="Meyerdierks A."/>
            <person name="Storesund J.E."/>
            <person name="Kallscheuer N."/>
            <person name="Luecker S."/>
            <person name="Lage O.M."/>
            <person name="Pohl T."/>
            <person name="Merkel B.J."/>
            <person name="Hornburger P."/>
            <person name="Mueller R.-W."/>
            <person name="Bruemmer F."/>
            <person name="Labrenz M."/>
            <person name="Spormann A.M."/>
            <person name="Op Den Camp H."/>
            <person name="Overmann J."/>
            <person name="Amann R."/>
            <person name="Jetten M.S.M."/>
            <person name="Mascher T."/>
            <person name="Medema M.H."/>
            <person name="Devos D.P."/>
            <person name="Kaster A.-K."/>
            <person name="Ovreas L."/>
            <person name="Rohde M."/>
            <person name="Galperin M.Y."/>
            <person name="Jogler C."/>
        </authorList>
    </citation>
    <scope>NUCLEOTIDE SEQUENCE [LARGE SCALE GENOMIC DNA]</scope>
    <source>
        <strain evidence="3 4">Pan14r</strain>
    </source>
</reference>
<feature type="region of interest" description="Disordered" evidence="1">
    <location>
        <begin position="307"/>
        <end position="380"/>
    </location>
</feature>
<dbReference type="Pfam" id="PF13629">
    <property type="entry name" value="T2SS-T3SS_pil_N"/>
    <property type="match status" value="1"/>
</dbReference>
<evidence type="ECO:0000256" key="1">
    <source>
        <dbReference type="SAM" id="MobiDB-lite"/>
    </source>
</evidence>
<gene>
    <name evidence="3" type="ORF">Pan14r_26580</name>
</gene>
<feature type="compositionally biased region" description="Polar residues" evidence="1">
    <location>
        <begin position="308"/>
        <end position="318"/>
    </location>
</feature>
<accession>A0A5C5Y6I7</accession>
<dbReference type="AlphaFoldDB" id="A0A5C5Y6I7"/>
<feature type="domain" description="Pilus formation protein N-terminal" evidence="2">
    <location>
        <begin position="534"/>
        <end position="589"/>
    </location>
</feature>
<name>A0A5C5Y6I7_9PLAN</name>
<feature type="region of interest" description="Disordered" evidence="1">
    <location>
        <begin position="207"/>
        <end position="275"/>
    </location>
</feature>
<keyword evidence="4" id="KW-1185">Reference proteome</keyword>
<dbReference type="InterPro" id="IPR032789">
    <property type="entry name" value="T2SS-T3SS_pil_N"/>
</dbReference>
<protein>
    <recommendedName>
        <fullName evidence="2">Pilus formation protein N-terminal domain-containing protein</fullName>
    </recommendedName>
</protein>
<sequence length="680" mass="71372">MGDRRLQSGQRKNPENVQRFRRRRRLFALLMTAGVSATAWMPAAVAQQSSAAPIRTNPFVQTQPIQQAAVHQTSGQSESAVLLKPMGSVVGLRPIDAGAKHQAASSQMSVRAPQPSPIRTNPLLRSTNLGARQLHEVTAGDATKVDADSRAYFNQPPTFAGHVTAGQVVAPESVAPTADRIQQTAADTVVGSAQPYSFSLADVPEPQAAPAVKSDASNPATVADGDDADRIGEAIEFSLSDSSDEPTVQPAKRSTDQAIQKSSTKQARPALSKAGLAAAPRIDLAEVPPMTLDSEPEQADVPAVVAEQTETSVASQDQIPGPGSVSPTPDAAGNIADSQQRADIDVSDDPVVDETQTSVDTENLAAGQRQLPSPQPIESPVVEPEMAAPLADPMEAEPVVASEVPTAPTNLDPAVKWRPPVAVAAAPASFRPASETGASIVRTAPDPIRVDPQSVETAEQDDTPDLSESIAADIPTPMPEAMPAQTPALPPLPRGPQTLHWKTPVQNVSARLTPGTGTTDAAEAAQQLRATSATPLYMTRAQVRSLTIRGQLHKVSVNDKGVCQAVAAGPSQIKLIGASNGVTHMTVWASPVGSDSVVSREFEVHVTAPVEASHDPASEKMSVLSQAIRHAFPTADVTVQLLADELIVSGHCPSEEAAKKIIRLVRKTCLIPVRDELVVR</sequence>
<proteinExistence type="predicted"/>
<evidence type="ECO:0000313" key="4">
    <source>
        <dbReference type="Proteomes" id="UP000317238"/>
    </source>
</evidence>
<organism evidence="3 4">
    <name type="scientific">Crateriforma conspicua</name>
    <dbReference type="NCBI Taxonomy" id="2527996"/>
    <lineage>
        <taxon>Bacteria</taxon>
        <taxon>Pseudomonadati</taxon>
        <taxon>Planctomycetota</taxon>
        <taxon>Planctomycetia</taxon>
        <taxon>Planctomycetales</taxon>
        <taxon>Planctomycetaceae</taxon>
        <taxon>Crateriforma</taxon>
    </lineage>
</organism>
<evidence type="ECO:0000313" key="3">
    <source>
        <dbReference type="EMBL" id="TWT70353.1"/>
    </source>
</evidence>
<dbReference type="EMBL" id="SJPL01000001">
    <property type="protein sequence ID" value="TWT70353.1"/>
    <property type="molecule type" value="Genomic_DNA"/>
</dbReference>
<feature type="compositionally biased region" description="Polar residues" evidence="1">
    <location>
        <begin position="256"/>
        <end position="266"/>
    </location>
</feature>